<dbReference type="GO" id="GO:0006355">
    <property type="term" value="P:regulation of DNA-templated transcription"/>
    <property type="evidence" value="ECO:0007669"/>
    <property type="project" value="InterPro"/>
</dbReference>
<gene>
    <name evidence="7" type="ORF">G2W53_011465</name>
</gene>
<keyword evidence="1" id="KW-0805">Transcription regulation</keyword>
<keyword evidence="2" id="KW-0238">DNA-binding</keyword>
<keyword evidence="3" id="KW-0804">Transcription</keyword>
<evidence type="ECO:0000313" key="8">
    <source>
        <dbReference type="Proteomes" id="UP000634136"/>
    </source>
</evidence>
<evidence type="ECO:0000256" key="4">
    <source>
        <dbReference type="ARBA" id="ARBA00023242"/>
    </source>
</evidence>
<dbReference type="PROSITE" id="PS51005">
    <property type="entry name" value="NAC"/>
    <property type="match status" value="1"/>
</dbReference>
<evidence type="ECO:0000256" key="3">
    <source>
        <dbReference type="ARBA" id="ARBA00023163"/>
    </source>
</evidence>
<comment type="caution">
    <text evidence="7">The sequence shown here is derived from an EMBL/GenBank/DDBJ whole genome shotgun (WGS) entry which is preliminary data.</text>
</comment>
<dbReference type="PANTHER" id="PTHR31719">
    <property type="entry name" value="NAC TRANSCRIPTION FACTOR 56"/>
    <property type="match status" value="1"/>
</dbReference>
<evidence type="ECO:0000256" key="5">
    <source>
        <dbReference type="SAM" id="MobiDB-lite"/>
    </source>
</evidence>
<accession>A0A835CAN2</accession>
<name>A0A835CAN2_9FABA</name>
<sequence>MLVSFMEMPKGYRFFPTDGELISHCLVNKLLDREEPIHKNIIKEIDVYSYDPHQLPLCESEWTNEKEEYYLTITEPVVLRSSGSGSGSGSGSTTNTNTIRPTQHGYWKQYGDDEIVIHKQQIVGFKKTFVFYMENSQNEDQTKWILSECRLLPSGLPQGTSDSSLLDKMQRIAVCRLRKRKFFKDDSSIAEEYEDEEYEPKMSWHSSQMK</sequence>
<feature type="domain" description="NAC" evidence="6">
    <location>
        <begin position="8"/>
        <end position="180"/>
    </location>
</feature>
<evidence type="ECO:0000256" key="1">
    <source>
        <dbReference type="ARBA" id="ARBA00023015"/>
    </source>
</evidence>
<reference evidence="7" key="1">
    <citation type="submission" date="2020-09" db="EMBL/GenBank/DDBJ databases">
        <title>Genome-Enabled Discovery of Anthraquinone Biosynthesis in Senna tora.</title>
        <authorList>
            <person name="Kang S.-H."/>
            <person name="Pandey R.P."/>
            <person name="Lee C.-M."/>
            <person name="Sim J.-S."/>
            <person name="Jeong J.-T."/>
            <person name="Choi B.-S."/>
            <person name="Jung M."/>
            <person name="Ginzburg D."/>
            <person name="Zhao K."/>
            <person name="Won S.Y."/>
            <person name="Oh T.-J."/>
            <person name="Yu Y."/>
            <person name="Kim N.-H."/>
            <person name="Lee O.R."/>
            <person name="Lee T.-H."/>
            <person name="Bashyal P."/>
            <person name="Kim T.-S."/>
            <person name="Lee W.-H."/>
            <person name="Kawkins C."/>
            <person name="Kim C.-K."/>
            <person name="Kim J.S."/>
            <person name="Ahn B.O."/>
            <person name="Rhee S.Y."/>
            <person name="Sohng J.K."/>
        </authorList>
    </citation>
    <scope>NUCLEOTIDE SEQUENCE</scope>
    <source>
        <tissue evidence="7">Leaf</tissue>
    </source>
</reference>
<evidence type="ECO:0000256" key="2">
    <source>
        <dbReference type="ARBA" id="ARBA00023125"/>
    </source>
</evidence>
<keyword evidence="4" id="KW-0539">Nucleus</keyword>
<dbReference type="Proteomes" id="UP000634136">
    <property type="component" value="Unassembled WGS sequence"/>
</dbReference>
<dbReference type="Pfam" id="PF02365">
    <property type="entry name" value="NAM"/>
    <property type="match status" value="1"/>
</dbReference>
<dbReference type="OrthoDB" id="1592334at2759"/>
<dbReference type="PANTHER" id="PTHR31719:SF94">
    <property type="entry name" value="PROTEIN ATAF2"/>
    <property type="match status" value="1"/>
</dbReference>
<proteinExistence type="predicted"/>
<evidence type="ECO:0000313" key="7">
    <source>
        <dbReference type="EMBL" id="KAF7836606.1"/>
    </source>
</evidence>
<dbReference type="InterPro" id="IPR036093">
    <property type="entry name" value="NAC_dom_sf"/>
</dbReference>
<keyword evidence="8" id="KW-1185">Reference proteome</keyword>
<feature type="region of interest" description="Disordered" evidence="5">
    <location>
        <begin position="81"/>
        <end position="103"/>
    </location>
</feature>
<protein>
    <submittedName>
        <fullName evidence="7">NAC transcription factor 29-like</fullName>
    </submittedName>
</protein>
<dbReference type="AlphaFoldDB" id="A0A835CAN2"/>
<dbReference type="Gene3D" id="2.170.150.80">
    <property type="entry name" value="NAC domain"/>
    <property type="match status" value="1"/>
</dbReference>
<dbReference type="SUPFAM" id="SSF101941">
    <property type="entry name" value="NAC domain"/>
    <property type="match status" value="1"/>
</dbReference>
<organism evidence="7 8">
    <name type="scientific">Senna tora</name>
    <dbReference type="NCBI Taxonomy" id="362788"/>
    <lineage>
        <taxon>Eukaryota</taxon>
        <taxon>Viridiplantae</taxon>
        <taxon>Streptophyta</taxon>
        <taxon>Embryophyta</taxon>
        <taxon>Tracheophyta</taxon>
        <taxon>Spermatophyta</taxon>
        <taxon>Magnoliopsida</taxon>
        <taxon>eudicotyledons</taxon>
        <taxon>Gunneridae</taxon>
        <taxon>Pentapetalae</taxon>
        <taxon>rosids</taxon>
        <taxon>fabids</taxon>
        <taxon>Fabales</taxon>
        <taxon>Fabaceae</taxon>
        <taxon>Caesalpinioideae</taxon>
        <taxon>Cassia clade</taxon>
        <taxon>Senna</taxon>
    </lineage>
</organism>
<dbReference type="EMBL" id="JAAIUW010000004">
    <property type="protein sequence ID" value="KAF7836606.1"/>
    <property type="molecule type" value="Genomic_DNA"/>
</dbReference>
<dbReference type="GO" id="GO:0003677">
    <property type="term" value="F:DNA binding"/>
    <property type="evidence" value="ECO:0007669"/>
    <property type="project" value="UniProtKB-KW"/>
</dbReference>
<evidence type="ECO:0000259" key="6">
    <source>
        <dbReference type="PROSITE" id="PS51005"/>
    </source>
</evidence>
<dbReference type="InterPro" id="IPR003441">
    <property type="entry name" value="NAC-dom"/>
</dbReference>